<evidence type="ECO:0000256" key="1">
    <source>
        <dbReference type="ARBA" id="ARBA00023015"/>
    </source>
</evidence>
<keyword evidence="6" id="KW-1185">Reference proteome</keyword>
<dbReference type="InterPro" id="IPR036388">
    <property type="entry name" value="WH-like_DNA-bd_sf"/>
</dbReference>
<feature type="domain" description="HTH hxlR-type" evidence="4">
    <location>
        <begin position="22"/>
        <end position="120"/>
    </location>
</feature>
<dbReference type="AlphaFoldDB" id="A0A662Z620"/>
<accession>A0A662Z620</accession>
<dbReference type="EMBL" id="FOSF01000001">
    <property type="protein sequence ID" value="SFJ75509.1"/>
    <property type="molecule type" value="Genomic_DNA"/>
</dbReference>
<dbReference type="Proteomes" id="UP000243374">
    <property type="component" value="Unassembled WGS sequence"/>
</dbReference>
<evidence type="ECO:0000313" key="5">
    <source>
        <dbReference type="EMBL" id="SFJ75509.1"/>
    </source>
</evidence>
<sequence length="134" mass="15181">MTTATDNKNTMSFLYKGRKYRCSLELAMEVIGGKWKSLLIFHLRKGAMRSSALQHSLTDISNKMFTQSIRELEADGIVKREIFPVVPPKVEYSLTEKGKTLVPIIENLARWGISICDEVDPEKLKECIGSTEND</sequence>
<keyword evidence="1" id="KW-0805">Transcription regulation</keyword>
<dbReference type="Gene3D" id="1.10.10.10">
    <property type="entry name" value="Winged helix-like DNA-binding domain superfamily/Winged helix DNA-binding domain"/>
    <property type="match status" value="1"/>
</dbReference>
<dbReference type="InterPro" id="IPR036390">
    <property type="entry name" value="WH_DNA-bd_sf"/>
</dbReference>
<name>A0A662Z620_9GAMM</name>
<dbReference type="SUPFAM" id="SSF46785">
    <property type="entry name" value="Winged helix' DNA-binding domain"/>
    <property type="match status" value="1"/>
</dbReference>
<organism evidence="5 6">
    <name type="scientific">Succinivibrio dextrinosolvens</name>
    <dbReference type="NCBI Taxonomy" id="83771"/>
    <lineage>
        <taxon>Bacteria</taxon>
        <taxon>Pseudomonadati</taxon>
        <taxon>Pseudomonadota</taxon>
        <taxon>Gammaproteobacteria</taxon>
        <taxon>Aeromonadales</taxon>
        <taxon>Succinivibrionaceae</taxon>
        <taxon>Succinivibrio</taxon>
    </lineage>
</organism>
<evidence type="ECO:0000259" key="4">
    <source>
        <dbReference type="PROSITE" id="PS51118"/>
    </source>
</evidence>
<keyword evidence="2" id="KW-0238">DNA-binding</keyword>
<keyword evidence="3" id="KW-0804">Transcription</keyword>
<dbReference type="PROSITE" id="PS51118">
    <property type="entry name" value="HTH_HXLR"/>
    <property type="match status" value="1"/>
</dbReference>
<dbReference type="InterPro" id="IPR002577">
    <property type="entry name" value="HTH_HxlR"/>
</dbReference>
<evidence type="ECO:0000256" key="2">
    <source>
        <dbReference type="ARBA" id="ARBA00023125"/>
    </source>
</evidence>
<proteinExistence type="predicted"/>
<dbReference type="RefSeq" id="WP_083396829.1">
    <property type="nucleotide sequence ID" value="NZ_CP047056.1"/>
</dbReference>
<dbReference type="PANTHER" id="PTHR33204:SF29">
    <property type="entry name" value="TRANSCRIPTIONAL REGULATOR"/>
    <property type="match status" value="1"/>
</dbReference>
<dbReference type="Pfam" id="PF01638">
    <property type="entry name" value="HxlR"/>
    <property type="match status" value="1"/>
</dbReference>
<evidence type="ECO:0000313" key="6">
    <source>
        <dbReference type="Proteomes" id="UP000243374"/>
    </source>
</evidence>
<dbReference type="PANTHER" id="PTHR33204">
    <property type="entry name" value="TRANSCRIPTIONAL REGULATOR, MARR FAMILY"/>
    <property type="match status" value="1"/>
</dbReference>
<dbReference type="GO" id="GO:0003677">
    <property type="term" value="F:DNA binding"/>
    <property type="evidence" value="ECO:0007669"/>
    <property type="project" value="UniProtKB-KW"/>
</dbReference>
<evidence type="ECO:0000256" key="3">
    <source>
        <dbReference type="ARBA" id="ARBA00023163"/>
    </source>
</evidence>
<protein>
    <submittedName>
        <fullName evidence="5">Transcriptional regulator, HxlR family</fullName>
    </submittedName>
</protein>
<gene>
    <name evidence="5" type="ORF">SAMN04487865_1001177</name>
</gene>
<reference evidence="5 6" key="1">
    <citation type="submission" date="2016-10" db="EMBL/GenBank/DDBJ databases">
        <authorList>
            <person name="Varghese N."/>
            <person name="Submissions S."/>
        </authorList>
    </citation>
    <scope>NUCLEOTIDE SEQUENCE [LARGE SCALE GENOMIC DNA]</scope>
    <source>
        <strain evidence="5 6">22B</strain>
    </source>
</reference>